<organism evidence="2 3">
    <name type="scientific">Candidatus Korobacter versatilis</name>
    <dbReference type="NCBI Taxonomy" id="658062"/>
    <lineage>
        <taxon>Bacteria</taxon>
        <taxon>Pseudomonadati</taxon>
        <taxon>Acidobacteriota</taxon>
        <taxon>Terriglobia</taxon>
        <taxon>Terriglobales</taxon>
        <taxon>Candidatus Korobacteraceae</taxon>
        <taxon>Candidatus Korobacter</taxon>
    </lineage>
</organism>
<protein>
    <submittedName>
        <fullName evidence="2">Uncharacterized protein</fullName>
    </submittedName>
</protein>
<evidence type="ECO:0000313" key="3">
    <source>
        <dbReference type="Proteomes" id="UP000779809"/>
    </source>
</evidence>
<accession>A0A932AAB9</accession>
<evidence type="ECO:0000313" key="2">
    <source>
        <dbReference type="EMBL" id="MBI2679006.1"/>
    </source>
</evidence>
<sequence>MPLQQKPKPRTINTLHATHDDADASRHRDPVASRSREHVRLAHRAPRCCHIKANGLHCGSPALRGNVLCYFHDRWLNSPAGDDVLPPLEDGNGVQFSLMYVVSHLRKEALRDGTANIPAVKQLLYALQTASHNLRYVNFDPKLKSSTTDPYAD</sequence>
<proteinExistence type="predicted"/>
<reference evidence="2" key="1">
    <citation type="submission" date="2020-07" db="EMBL/GenBank/DDBJ databases">
        <title>Huge and variable diversity of episymbiotic CPR bacteria and DPANN archaea in groundwater ecosystems.</title>
        <authorList>
            <person name="He C.Y."/>
            <person name="Keren R."/>
            <person name="Whittaker M."/>
            <person name="Farag I.F."/>
            <person name="Doudna J."/>
            <person name="Cate J.H.D."/>
            <person name="Banfield J.F."/>
        </authorList>
    </citation>
    <scope>NUCLEOTIDE SEQUENCE</scope>
    <source>
        <strain evidence="2">NC_groundwater_580_Pr5_B-0.1um_64_19</strain>
    </source>
</reference>
<name>A0A932AAB9_9BACT</name>
<dbReference type="AlphaFoldDB" id="A0A932AAB9"/>
<feature type="compositionally biased region" description="Basic and acidic residues" evidence="1">
    <location>
        <begin position="17"/>
        <end position="34"/>
    </location>
</feature>
<gene>
    <name evidence="2" type="ORF">HYX28_09515</name>
</gene>
<dbReference type="EMBL" id="JACPNR010000011">
    <property type="protein sequence ID" value="MBI2679006.1"/>
    <property type="molecule type" value="Genomic_DNA"/>
</dbReference>
<comment type="caution">
    <text evidence="2">The sequence shown here is derived from an EMBL/GenBank/DDBJ whole genome shotgun (WGS) entry which is preliminary data.</text>
</comment>
<evidence type="ECO:0000256" key="1">
    <source>
        <dbReference type="SAM" id="MobiDB-lite"/>
    </source>
</evidence>
<feature type="region of interest" description="Disordered" evidence="1">
    <location>
        <begin position="1"/>
        <end position="34"/>
    </location>
</feature>
<dbReference type="Proteomes" id="UP000779809">
    <property type="component" value="Unassembled WGS sequence"/>
</dbReference>